<protein>
    <submittedName>
        <fullName evidence="2">Uncharacterized protein</fullName>
    </submittedName>
</protein>
<evidence type="ECO:0000313" key="2">
    <source>
        <dbReference type="EMBL" id="CAF0854142.1"/>
    </source>
</evidence>
<feature type="compositionally biased region" description="Polar residues" evidence="1">
    <location>
        <begin position="485"/>
        <end position="494"/>
    </location>
</feature>
<feature type="region of interest" description="Disordered" evidence="1">
    <location>
        <begin position="450"/>
        <end position="494"/>
    </location>
</feature>
<evidence type="ECO:0000313" key="3">
    <source>
        <dbReference type="EMBL" id="CAF1421833.1"/>
    </source>
</evidence>
<dbReference type="Proteomes" id="UP000663854">
    <property type="component" value="Unassembled WGS sequence"/>
</dbReference>
<reference evidence="2" key="1">
    <citation type="submission" date="2021-02" db="EMBL/GenBank/DDBJ databases">
        <authorList>
            <person name="Nowell W R."/>
        </authorList>
    </citation>
    <scope>NUCLEOTIDE SEQUENCE</scope>
</reference>
<name>A0A813WIP3_9BILA</name>
<evidence type="ECO:0000313" key="4">
    <source>
        <dbReference type="Proteomes" id="UP000663854"/>
    </source>
</evidence>
<gene>
    <name evidence="3" type="ORF">JXQ802_LOCUS35902</name>
    <name evidence="2" type="ORF">PYM288_LOCUS7212</name>
</gene>
<evidence type="ECO:0000256" key="1">
    <source>
        <dbReference type="SAM" id="MobiDB-lite"/>
    </source>
</evidence>
<dbReference type="AlphaFoldDB" id="A0A813WIP3"/>
<dbReference type="EMBL" id="CAJNOH010000085">
    <property type="protein sequence ID" value="CAF0854142.1"/>
    <property type="molecule type" value="Genomic_DNA"/>
</dbReference>
<dbReference type="EMBL" id="CAJNOL010001807">
    <property type="protein sequence ID" value="CAF1421833.1"/>
    <property type="molecule type" value="Genomic_DNA"/>
</dbReference>
<accession>A0A813WIP3</accession>
<organism evidence="2 4">
    <name type="scientific">Rotaria sordida</name>
    <dbReference type="NCBI Taxonomy" id="392033"/>
    <lineage>
        <taxon>Eukaryota</taxon>
        <taxon>Metazoa</taxon>
        <taxon>Spiralia</taxon>
        <taxon>Gnathifera</taxon>
        <taxon>Rotifera</taxon>
        <taxon>Eurotatoria</taxon>
        <taxon>Bdelloidea</taxon>
        <taxon>Philodinida</taxon>
        <taxon>Philodinidae</taxon>
        <taxon>Rotaria</taxon>
    </lineage>
</organism>
<proteinExistence type="predicted"/>
<keyword evidence="5" id="KW-1185">Reference proteome</keyword>
<evidence type="ECO:0000313" key="5">
    <source>
        <dbReference type="Proteomes" id="UP000663870"/>
    </source>
</evidence>
<sequence>MSKLIGSKEEVHLRQEIISQCTWSETYSSLKHILKRTANQLPLLISFINNNSDQQVTNNNYRTILFFHRTFSNKLLLTPLQRRKDQPDQFEIYPPHCTFVMPDFFRGLFEFVLCGQRCSRIYRNLEQLITFASDFKHSIVFMSRDRVVAYFQDSNFLYWSRKKYPQGSIFRAERIHRSSVSSSDGHQVPNDYLECLDEDGYYVFIKMKQSGRYSIIATSIEQQENQPEIYLHSTQTSNIDQLIKRVTLYYDNKSNNNNNIRLVRGSVPHNFLCQHFHFIRQHTYEMLVGLTQEGLVIEWNLECHVPCRYATNLNDIFDSTYGTVLQQTLESYINQAQKHYRNNFQYNIQLASSQDWTAFFQYWIWTRKNRQKSKDDNKVTSQRRRQFHLVASIQDLSDNSQGLSSTSKNNLNLSLSSSSLKENSSTQNKKVLLPKQHSFFSQMSKLILSSASSRHHHSDRLSRQTRRTSGFMLPNTTKPFDDSIYESNQVHSSS</sequence>
<comment type="caution">
    <text evidence="2">The sequence shown here is derived from an EMBL/GenBank/DDBJ whole genome shotgun (WGS) entry which is preliminary data.</text>
</comment>
<feature type="compositionally biased region" description="Basic residues" evidence="1">
    <location>
        <begin position="453"/>
        <end position="466"/>
    </location>
</feature>
<dbReference type="Proteomes" id="UP000663870">
    <property type="component" value="Unassembled WGS sequence"/>
</dbReference>